<dbReference type="SUPFAM" id="SSF57997">
    <property type="entry name" value="Tropomyosin"/>
    <property type="match status" value="1"/>
</dbReference>
<evidence type="ECO:0000256" key="2">
    <source>
        <dbReference type="SAM" id="SignalP"/>
    </source>
</evidence>
<dbReference type="AlphaFoldDB" id="A0A1V9A6T3"/>
<dbReference type="InterPro" id="IPR050570">
    <property type="entry name" value="Cell_wall_metabolism_enzyme"/>
</dbReference>
<accession>A0A1V9A6T3</accession>
<feature type="compositionally biased region" description="Low complexity" evidence="1">
    <location>
        <begin position="224"/>
        <end position="240"/>
    </location>
</feature>
<feature type="compositionally biased region" description="Basic and acidic residues" evidence="1">
    <location>
        <begin position="108"/>
        <end position="128"/>
    </location>
</feature>
<proteinExistence type="predicted"/>
<dbReference type="InterPro" id="IPR016047">
    <property type="entry name" value="M23ase_b-sheet_dom"/>
</dbReference>
<evidence type="ECO:0000256" key="1">
    <source>
        <dbReference type="SAM" id="MobiDB-lite"/>
    </source>
</evidence>
<feature type="compositionally biased region" description="Basic and acidic residues" evidence="1">
    <location>
        <begin position="67"/>
        <end position="93"/>
    </location>
</feature>
<comment type="caution">
    <text evidence="4">The sequence shown here is derived from an EMBL/GenBank/DDBJ whole genome shotgun (WGS) entry which is preliminary data.</text>
</comment>
<dbReference type="STRING" id="1962155.B1813_10795"/>
<dbReference type="PANTHER" id="PTHR21666">
    <property type="entry name" value="PEPTIDASE-RELATED"/>
    <property type="match status" value="1"/>
</dbReference>
<dbReference type="GO" id="GO:0004222">
    <property type="term" value="F:metalloendopeptidase activity"/>
    <property type="evidence" value="ECO:0007669"/>
    <property type="project" value="TreeGrafter"/>
</dbReference>
<dbReference type="InterPro" id="IPR053716">
    <property type="entry name" value="Flag_assembly_chemotaxis_eff"/>
</dbReference>
<dbReference type="Gene3D" id="1.10.287.1700">
    <property type="match status" value="1"/>
</dbReference>
<protein>
    <submittedName>
        <fullName evidence="4">Metalloendopeptidase</fullName>
    </submittedName>
</protein>
<keyword evidence="5" id="KW-1185">Reference proteome</keyword>
<organism evidence="4 5">
    <name type="scientific">Saccharomonospora piscinae</name>
    <dbReference type="NCBI Taxonomy" id="687388"/>
    <lineage>
        <taxon>Bacteria</taxon>
        <taxon>Bacillati</taxon>
        <taxon>Actinomycetota</taxon>
        <taxon>Actinomycetes</taxon>
        <taxon>Pseudonocardiales</taxon>
        <taxon>Pseudonocardiaceae</taxon>
        <taxon>Saccharomonospora</taxon>
    </lineage>
</organism>
<feature type="compositionally biased region" description="Basic and acidic residues" evidence="1">
    <location>
        <begin position="198"/>
        <end position="223"/>
    </location>
</feature>
<evidence type="ECO:0000313" key="5">
    <source>
        <dbReference type="Proteomes" id="UP000192591"/>
    </source>
</evidence>
<keyword evidence="2" id="KW-0732">Signal</keyword>
<dbReference type="RefSeq" id="WP_081191680.1">
    <property type="nucleotide sequence ID" value="NZ_MWIH01000005.1"/>
</dbReference>
<gene>
    <name evidence="4" type="ORF">B1813_10795</name>
</gene>
<evidence type="ECO:0000313" key="4">
    <source>
        <dbReference type="EMBL" id="OQO92644.1"/>
    </source>
</evidence>
<dbReference type="Proteomes" id="UP000192591">
    <property type="component" value="Unassembled WGS sequence"/>
</dbReference>
<dbReference type="CDD" id="cd12797">
    <property type="entry name" value="M23_peptidase"/>
    <property type="match status" value="1"/>
</dbReference>
<feature type="chain" id="PRO_5013274901" evidence="2">
    <location>
        <begin position="30"/>
        <end position="366"/>
    </location>
</feature>
<name>A0A1V9A6T3_SACPI</name>
<dbReference type="EMBL" id="MWIH01000005">
    <property type="protein sequence ID" value="OQO92644.1"/>
    <property type="molecule type" value="Genomic_DNA"/>
</dbReference>
<evidence type="ECO:0000259" key="3">
    <source>
        <dbReference type="Pfam" id="PF01551"/>
    </source>
</evidence>
<dbReference type="InterPro" id="IPR011055">
    <property type="entry name" value="Dup_hybrid_motif"/>
</dbReference>
<dbReference type="Gene3D" id="2.70.70.10">
    <property type="entry name" value="Glucose Permease (Domain IIA)"/>
    <property type="match status" value="1"/>
</dbReference>
<dbReference type="Pfam" id="PF01551">
    <property type="entry name" value="Peptidase_M23"/>
    <property type="match status" value="1"/>
</dbReference>
<feature type="region of interest" description="Disordered" evidence="1">
    <location>
        <begin position="67"/>
        <end position="128"/>
    </location>
</feature>
<reference evidence="4 5" key="1">
    <citation type="submission" date="2017-02" db="EMBL/GenBank/DDBJ databases">
        <title>Draft genome of Saccharomonospora sp. 154.</title>
        <authorList>
            <person name="Alonso-Carmona G.S."/>
            <person name="De La Haba R."/>
            <person name="Vera-Gargallo B."/>
            <person name="Sandoval-Trujillo A.H."/>
            <person name="Ramirez-Duran N."/>
            <person name="Ventosa A."/>
        </authorList>
    </citation>
    <scope>NUCLEOTIDE SEQUENCE [LARGE SCALE GENOMIC DNA]</scope>
    <source>
        <strain evidence="4 5">LRS4.154</strain>
    </source>
</reference>
<feature type="region of interest" description="Disordered" evidence="1">
    <location>
        <begin position="156"/>
        <end position="240"/>
    </location>
</feature>
<sequence>MRARQLRRAAPIALLASLTLISTPGVAFADPAAATSSQDVRTALVAKQSEQSGEKSLDQQIASAEKALEKAKNQVADAQRKLDNTTSVHDKAKQATAKAQDRLAQARKQLDKAESDQRKAEQRVQKHESAGFSFDGMVDSVLAFLGSDVTDSLGEEVENKREAVSQAENAVGAAERDGTKAKQAKSNAEQAHEQATGRQDEAQSELDKLNERKQAEEAKKQEQAEAAPADGGGAAPAAAPGIVKPAEGTFTSGYGARWGTTHYGVDIANSIGTPIKSAMSGTVISSGPASGFGLWVRVQHDNGLITVYGHIDQSLVAVGQRVEAGQQIATMGNRGQSTGPHLHFEIHENGAKIDPLPWLQAHGITL</sequence>
<feature type="signal peptide" evidence="2">
    <location>
        <begin position="1"/>
        <end position="29"/>
    </location>
</feature>
<dbReference type="SUPFAM" id="SSF51261">
    <property type="entry name" value="Duplicated hybrid motif"/>
    <property type="match status" value="1"/>
</dbReference>
<feature type="domain" description="M23ase beta-sheet core" evidence="3">
    <location>
        <begin position="261"/>
        <end position="355"/>
    </location>
</feature>
<dbReference type="PANTHER" id="PTHR21666:SF270">
    <property type="entry name" value="MUREIN HYDROLASE ACTIVATOR ENVC"/>
    <property type="match status" value="1"/>
</dbReference>